<dbReference type="Pfam" id="PF00933">
    <property type="entry name" value="Glyco_hydro_3"/>
    <property type="match status" value="1"/>
</dbReference>
<dbReference type="PRINTS" id="PR00133">
    <property type="entry name" value="GLHYDRLASE3"/>
</dbReference>
<dbReference type="InterPro" id="IPR017853">
    <property type="entry name" value="GH"/>
</dbReference>
<evidence type="ECO:0000256" key="3">
    <source>
        <dbReference type="ARBA" id="ARBA00012744"/>
    </source>
</evidence>
<dbReference type="GO" id="GO:0008422">
    <property type="term" value="F:beta-glucosidase activity"/>
    <property type="evidence" value="ECO:0007669"/>
    <property type="project" value="UniProtKB-EC"/>
</dbReference>
<dbReference type="Proteomes" id="UP000196036">
    <property type="component" value="Unassembled WGS sequence"/>
</dbReference>
<feature type="domain" description="Fibronectin type III-like" evidence="8">
    <location>
        <begin position="658"/>
        <end position="728"/>
    </location>
</feature>
<dbReference type="AlphaFoldDB" id="A0A1Y4VU89"/>
<dbReference type="SUPFAM" id="SSF51445">
    <property type="entry name" value="(Trans)glycosidases"/>
    <property type="match status" value="1"/>
</dbReference>
<protein>
    <recommendedName>
        <fullName evidence="3">beta-glucosidase</fullName>
        <ecNumber evidence="3">3.2.1.21</ecNumber>
    </recommendedName>
</protein>
<evidence type="ECO:0000259" key="8">
    <source>
        <dbReference type="SMART" id="SM01217"/>
    </source>
</evidence>
<dbReference type="InterPro" id="IPR002772">
    <property type="entry name" value="Glyco_hydro_3_C"/>
</dbReference>
<evidence type="ECO:0000256" key="4">
    <source>
        <dbReference type="ARBA" id="ARBA00022729"/>
    </source>
</evidence>
<proteinExistence type="inferred from homology"/>
<sequence>MRKKVLILGLCLLGVTHSLSSKDKKSIPLYKDAKAPIEKRIDDLISRMTLEEKILQLNQYTLGRNNNVNNVGEEVKKVPSEIGSLIYFDINPELRNSMQKKAMEESRLGIPIIFGYDAIHGFRTIYPISLGQACSWNPGLVEQACAVSAQEARMSGVDWTFSPMIDVARDPRWGRVAEGYGEDPYTNGVFAAASVCGYQGDDMSAENRMAACLKHYVGYGASEAGRDYVYTEISAQTLWDTYLLPYEMGVKAGAATLMSSFNDISGVPGSANPYIMTEILKKRWKHDGFIVSDWGAVEQLKNQGLATTKKDAARYAFNAGLEMDMMSHAYDRHLKELVEEGKVTMAQVDESVRRVLRVKFRLGLFERPYTPVTNEKDRFFRPQSMAVAAQLAAESMVLLKNNNQILPLTNKKKIAVVGPMAKNGWDLLGSWCGHGKDTDVEMLYDGLTAEFGGDAELRYAMGCKPQGNDRSGFAGALDVARWSDVVIVCLGEMLTWSGENASRSTIALPQIQEELVKELKEAGKPIILVLSNGRPLELNRMEPLCDAILEIWQPGINGARSMAGILSGRINPSGKLAMTFPYSTGQIPIYYNRRKSGRGHQGFYKDITSDPLYPFGHGLSYTEFKYGTVTPSATKVKRGDKLSAEVTVTNTGARDGAETVHWFISDPYCSITRPVKELKHFEKQLIKAGETKTFRFDIDLERDFGFVNEDGKRFLEAGEYHILVQGQTVKIELID</sequence>
<gene>
    <name evidence="9" type="ORF">B5E52_02290</name>
</gene>
<evidence type="ECO:0000256" key="2">
    <source>
        <dbReference type="ARBA" id="ARBA00005336"/>
    </source>
</evidence>
<evidence type="ECO:0000313" key="10">
    <source>
        <dbReference type="Proteomes" id="UP000196036"/>
    </source>
</evidence>
<comment type="similarity">
    <text evidence="2 7">Belongs to the glycosyl hydrolase 3 family.</text>
</comment>
<dbReference type="RefSeq" id="WP_087317344.1">
    <property type="nucleotide sequence ID" value="NZ_JABFIB010000003.1"/>
</dbReference>
<evidence type="ECO:0000256" key="7">
    <source>
        <dbReference type="RuleBase" id="RU361161"/>
    </source>
</evidence>
<evidence type="ECO:0000256" key="6">
    <source>
        <dbReference type="ARBA" id="ARBA00023295"/>
    </source>
</evidence>
<comment type="caution">
    <text evidence="9">The sequence shown here is derived from an EMBL/GenBank/DDBJ whole genome shotgun (WGS) entry which is preliminary data.</text>
</comment>
<dbReference type="Pfam" id="PF01915">
    <property type="entry name" value="Glyco_hydro_3_C"/>
    <property type="match status" value="1"/>
</dbReference>
<dbReference type="InterPro" id="IPR051915">
    <property type="entry name" value="Cellulose_Degrad_GH3"/>
</dbReference>
<keyword evidence="4" id="KW-0732">Signal</keyword>
<comment type="catalytic activity">
    <reaction evidence="1">
        <text>Hydrolysis of terminal, non-reducing beta-D-glucosyl residues with release of beta-D-glucose.</text>
        <dbReference type="EC" id="3.2.1.21"/>
    </reaction>
</comment>
<evidence type="ECO:0000313" key="9">
    <source>
        <dbReference type="EMBL" id="OUQ73682.1"/>
    </source>
</evidence>
<evidence type="ECO:0000256" key="1">
    <source>
        <dbReference type="ARBA" id="ARBA00000448"/>
    </source>
</evidence>
<evidence type="ECO:0000256" key="5">
    <source>
        <dbReference type="ARBA" id="ARBA00022801"/>
    </source>
</evidence>
<dbReference type="SUPFAM" id="SSF52279">
    <property type="entry name" value="Beta-D-glucan exohydrolase, C-terminal domain"/>
    <property type="match status" value="1"/>
</dbReference>
<dbReference type="Gene3D" id="3.20.20.300">
    <property type="entry name" value="Glycoside hydrolase, family 3, N-terminal domain"/>
    <property type="match status" value="1"/>
</dbReference>
<name>A0A1Y4VU89_9BACE</name>
<dbReference type="Gene3D" id="3.40.50.1700">
    <property type="entry name" value="Glycoside hydrolase family 3 C-terminal domain"/>
    <property type="match status" value="1"/>
</dbReference>
<dbReference type="InterPro" id="IPR019800">
    <property type="entry name" value="Glyco_hydro_3_AS"/>
</dbReference>
<dbReference type="PANTHER" id="PTHR30620">
    <property type="entry name" value="PERIPLASMIC BETA-GLUCOSIDASE-RELATED"/>
    <property type="match status" value="1"/>
</dbReference>
<dbReference type="InterPro" id="IPR026891">
    <property type="entry name" value="Fn3-like"/>
</dbReference>
<dbReference type="InterPro" id="IPR013783">
    <property type="entry name" value="Ig-like_fold"/>
</dbReference>
<dbReference type="InterPro" id="IPR036881">
    <property type="entry name" value="Glyco_hydro_3_C_sf"/>
</dbReference>
<dbReference type="GO" id="GO:0009251">
    <property type="term" value="P:glucan catabolic process"/>
    <property type="evidence" value="ECO:0007669"/>
    <property type="project" value="TreeGrafter"/>
</dbReference>
<dbReference type="Pfam" id="PF14310">
    <property type="entry name" value="Fn3-like"/>
    <property type="match status" value="1"/>
</dbReference>
<keyword evidence="5 7" id="KW-0378">Hydrolase</keyword>
<dbReference type="PROSITE" id="PS00775">
    <property type="entry name" value="GLYCOSYL_HYDROL_F3"/>
    <property type="match status" value="1"/>
</dbReference>
<dbReference type="SMART" id="SM01217">
    <property type="entry name" value="Fn3_like"/>
    <property type="match status" value="1"/>
</dbReference>
<reference evidence="10" key="1">
    <citation type="submission" date="2017-04" db="EMBL/GenBank/DDBJ databases">
        <title>Function of individual gut microbiota members based on whole genome sequencing of pure cultures obtained from chicken caecum.</title>
        <authorList>
            <person name="Medvecky M."/>
            <person name="Cejkova D."/>
            <person name="Polansky O."/>
            <person name="Karasova D."/>
            <person name="Kubasova T."/>
            <person name="Cizek A."/>
            <person name="Rychlik I."/>
        </authorList>
    </citation>
    <scope>NUCLEOTIDE SEQUENCE [LARGE SCALE GENOMIC DNA]</scope>
    <source>
        <strain evidence="10">An109</strain>
    </source>
</reference>
<accession>A0A1Y4VU89</accession>
<dbReference type="PANTHER" id="PTHR30620:SF16">
    <property type="entry name" value="LYSOSOMAL BETA GLUCOSIDASE"/>
    <property type="match status" value="1"/>
</dbReference>
<keyword evidence="6 7" id="KW-0326">Glycosidase</keyword>
<dbReference type="InterPro" id="IPR036962">
    <property type="entry name" value="Glyco_hydro_3_N_sf"/>
</dbReference>
<dbReference type="Gene3D" id="2.60.40.10">
    <property type="entry name" value="Immunoglobulins"/>
    <property type="match status" value="1"/>
</dbReference>
<dbReference type="EMBL" id="NFLW01000003">
    <property type="protein sequence ID" value="OUQ73682.1"/>
    <property type="molecule type" value="Genomic_DNA"/>
</dbReference>
<dbReference type="InterPro" id="IPR001764">
    <property type="entry name" value="Glyco_hydro_3_N"/>
</dbReference>
<organism evidence="9 10">
    <name type="scientific">Bacteroides xylanisolvens</name>
    <dbReference type="NCBI Taxonomy" id="371601"/>
    <lineage>
        <taxon>Bacteria</taxon>
        <taxon>Pseudomonadati</taxon>
        <taxon>Bacteroidota</taxon>
        <taxon>Bacteroidia</taxon>
        <taxon>Bacteroidales</taxon>
        <taxon>Bacteroidaceae</taxon>
        <taxon>Bacteroides</taxon>
    </lineage>
</organism>
<dbReference type="EC" id="3.2.1.21" evidence="3"/>